<evidence type="ECO:0000256" key="4">
    <source>
        <dbReference type="ARBA" id="ARBA00022989"/>
    </source>
</evidence>
<dbReference type="VEuPathDB" id="FungiDB:PYU1_G006519"/>
<dbReference type="GO" id="GO:0016020">
    <property type="term" value="C:membrane"/>
    <property type="evidence" value="ECO:0007669"/>
    <property type="project" value="UniProtKB-SubCell"/>
</dbReference>
<protein>
    <submittedName>
        <fullName evidence="7">Uncharacterized protein</fullName>
    </submittedName>
</protein>
<dbReference type="InParanoid" id="K3WNI9"/>
<comment type="similarity">
    <text evidence="2">Belongs to the UPF0220 family.</text>
</comment>
<reference evidence="8" key="1">
    <citation type="journal article" date="2010" name="Genome Biol.">
        <title>Genome sequence of the necrotrophic plant pathogen Pythium ultimum reveals original pathogenicity mechanisms and effector repertoire.</title>
        <authorList>
            <person name="Levesque C.A."/>
            <person name="Brouwer H."/>
            <person name="Cano L."/>
            <person name="Hamilton J.P."/>
            <person name="Holt C."/>
            <person name="Huitema E."/>
            <person name="Raffaele S."/>
            <person name="Robideau G.P."/>
            <person name="Thines M."/>
            <person name="Win J."/>
            <person name="Zerillo M.M."/>
            <person name="Beakes G.W."/>
            <person name="Boore J.L."/>
            <person name="Busam D."/>
            <person name="Dumas B."/>
            <person name="Ferriera S."/>
            <person name="Fuerstenberg S.I."/>
            <person name="Gachon C.M."/>
            <person name="Gaulin E."/>
            <person name="Govers F."/>
            <person name="Grenville-Briggs L."/>
            <person name="Horner N."/>
            <person name="Hostetler J."/>
            <person name="Jiang R.H."/>
            <person name="Johnson J."/>
            <person name="Krajaejun T."/>
            <person name="Lin H."/>
            <person name="Meijer H.J."/>
            <person name="Moore B."/>
            <person name="Morris P."/>
            <person name="Phuntmart V."/>
            <person name="Puiu D."/>
            <person name="Shetty J."/>
            <person name="Stajich J.E."/>
            <person name="Tripathy S."/>
            <person name="Wawra S."/>
            <person name="van West P."/>
            <person name="Whitty B.R."/>
            <person name="Coutinho P.M."/>
            <person name="Henrissat B."/>
            <person name="Martin F."/>
            <person name="Thomas P.D."/>
            <person name="Tyler B.M."/>
            <person name="De Vries R.P."/>
            <person name="Kamoun S."/>
            <person name="Yandell M."/>
            <person name="Tisserat N."/>
            <person name="Buell C.R."/>
        </authorList>
    </citation>
    <scope>NUCLEOTIDE SEQUENCE</scope>
    <source>
        <strain evidence="8">DAOM:BR144</strain>
    </source>
</reference>
<evidence type="ECO:0000256" key="5">
    <source>
        <dbReference type="ARBA" id="ARBA00023136"/>
    </source>
</evidence>
<evidence type="ECO:0000256" key="3">
    <source>
        <dbReference type="ARBA" id="ARBA00022692"/>
    </source>
</evidence>
<evidence type="ECO:0000256" key="6">
    <source>
        <dbReference type="SAM" id="Phobius"/>
    </source>
</evidence>
<feature type="transmembrane region" description="Helical" evidence="6">
    <location>
        <begin position="84"/>
        <end position="101"/>
    </location>
</feature>
<comment type="subcellular location">
    <subcellularLocation>
        <location evidence="1">Membrane</location>
        <topology evidence="1">Multi-pass membrane protein</topology>
    </subcellularLocation>
</comment>
<reference evidence="8" key="2">
    <citation type="submission" date="2010-04" db="EMBL/GenBank/DDBJ databases">
        <authorList>
            <person name="Buell R."/>
            <person name="Hamilton J."/>
            <person name="Hostetler J."/>
        </authorList>
    </citation>
    <scope>NUCLEOTIDE SEQUENCE [LARGE SCALE GENOMIC DNA]</scope>
    <source>
        <strain evidence="8">DAOM:BR144</strain>
    </source>
</reference>
<evidence type="ECO:0000256" key="2">
    <source>
        <dbReference type="ARBA" id="ARBA00005335"/>
    </source>
</evidence>
<dbReference type="EnsemblProtists" id="PYU1_T006531">
    <property type="protein sequence ID" value="PYU1_T006531"/>
    <property type="gene ID" value="PYU1_G006519"/>
</dbReference>
<accession>K3WNI9</accession>
<dbReference type="PANTHER" id="PTHR13180">
    <property type="entry name" value="SMALL MEMBRANE PROTEIN-RELATED"/>
    <property type="match status" value="1"/>
</dbReference>
<dbReference type="OMA" id="VHITFVD"/>
<keyword evidence="8" id="KW-1185">Reference proteome</keyword>
<evidence type="ECO:0000256" key="1">
    <source>
        <dbReference type="ARBA" id="ARBA00004141"/>
    </source>
</evidence>
<feature type="transmembrane region" description="Helical" evidence="6">
    <location>
        <begin position="12"/>
        <end position="33"/>
    </location>
</feature>
<dbReference type="eggNOG" id="KOG3393">
    <property type="taxonomic scope" value="Eukaryota"/>
</dbReference>
<dbReference type="HOGENOM" id="CLU_1889866_0_0_1"/>
<name>K3WNI9_GLOUD</name>
<feature type="transmembrane region" description="Helical" evidence="6">
    <location>
        <begin position="107"/>
        <end position="127"/>
    </location>
</feature>
<organism evidence="7 8">
    <name type="scientific">Globisporangium ultimum (strain ATCC 200006 / CBS 805.95 / DAOM BR144)</name>
    <name type="common">Pythium ultimum</name>
    <dbReference type="NCBI Taxonomy" id="431595"/>
    <lineage>
        <taxon>Eukaryota</taxon>
        <taxon>Sar</taxon>
        <taxon>Stramenopiles</taxon>
        <taxon>Oomycota</taxon>
        <taxon>Peronosporomycetes</taxon>
        <taxon>Pythiales</taxon>
        <taxon>Pythiaceae</taxon>
        <taxon>Globisporangium</taxon>
    </lineage>
</organism>
<dbReference type="EMBL" id="GL376604">
    <property type="status" value="NOT_ANNOTATED_CDS"/>
    <property type="molecule type" value="Genomic_DNA"/>
</dbReference>
<keyword evidence="3 6" id="KW-0812">Transmembrane</keyword>
<evidence type="ECO:0000313" key="7">
    <source>
        <dbReference type="EnsemblProtists" id="PYU1_T006531"/>
    </source>
</evidence>
<keyword evidence="5 6" id="KW-0472">Membrane</keyword>
<reference evidence="7" key="3">
    <citation type="submission" date="2015-02" db="UniProtKB">
        <authorList>
            <consortium name="EnsemblProtists"/>
        </authorList>
    </citation>
    <scope>IDENTIFICATION</scope>
    <source>
        <strain evidence="7">DAOM BR144</strain>
    </source>
</reference>
<dbReference type="InterPro" id="IPR007919">
    <property type="entry name" value="UPF0220"/>
</dbReference>
<feature type="transmembrane region" description="Helical" evidence="6">
    <location>
        <begin position="45"/>
        <end position="63"/>
    </location>
</feature>
<proteinExistence type="inferred from homology"/>
<dbReference type="Pfam" id="PF05255">
    <property type="entry name" value="UPF0220"/>
    <property type="match status" value="1"/>
</dbReference>
<sequence length="137" mass="14819">MGVDAGKAGSYAAGLLFAVGWWIFIDGAAYADYHDSRIPFNFLEYLPGILSTLVFFLLNTLDWEMVVDSPTYSADTAGRARQELGALVGSILVLTHFYAGNVYAESVWPGVAVLLQNILIFLATLVMRGGLIASSSY</sequence>
<evidence type="ECO:0000313" key="8">
    <source>
        <dbReference type="Proteomes" id="UP000019132"/>
    </source>
</evidence>
<keyword evidence="4 6" id="KW-1133">Transmembrane helix</keyword>
<dbReference type="AlphaFoldDB" id="K3WNI9"/>
<dbReference type="Proteomes" id="UP000019132">
    <property type="component" value="Unassembled WGS sequence"/>
</dbReference>